<evidence type="ECO:0000259" key="2">
    <source>
        <dbReference type="Pfam" id="PF13966"/>
    </source>
</evidence>
<reference evidence="3 4" key="1">
    <citation type="journal article" date="2019" name="Genome Biol. Evol.">
        <title>Insights into the evolution of the New World diploid cottons (Gossypium, subgenus Houzingenia) based on genome sequencing.</title>
        <authorList>
            <person name="Grover C.E."/>
            <person name="Arick M.A. 2nd"/>
            <person name="Thrash A."/>
            <person name="Conover J.L."/>
            <person name="Sanders W.S."/>
            <person name="Peterson D.G."/>
            <person name="Frelichowski J.E."/>
            <person name="Scheffler J.A."/>
            <person name="Scheffler B.E."/>
            <person name="Wendel J.F."/>
        </authorList>
    </citation>
    <scope>NUCLEOTIDE SEQUENCE [LARGE SCALE GENOMIC DNA]</scope>
    <source>
        <strain evidence="3">8</strain>
        <tissue evidence="3">Leaf</tissue>
    </source>
</reference>
<dbReference type="Pfam" id="PF13966">
    <property type="entry name" value="zf-RVT"/>
    <property type="match status" value="1"/>
</dbReference>
<sequence length="341" mass="38833">MHDSNVAELIDSKNRSWKVELINNTFAEEDAARILRIPLAQTPHEDFLFWGGEMSGEFTVRSAYKLLQRSIDNPRAYALQTIYRNFYKKLWSLNLPTKIKHRKLTVDQSCPRCGEGAETMNHLFRDCPVTNEGDRNKRVHEGKVSTGKGVENFINSYMGEITSLERRDQNFTGGKIRWKRPQGGFIKINFDGAFDKNQNRSASGVVVRDSEGQILLSCTEIHENISSAFAAEAIACRKAVQIGTGKGWQFLIFEGDSLAIIKKCNIKGPDRSMIGTYIHDIKQQIYGLEKIRFQHAPRSANNLAHIIVTETLKRGEEIYLDMGVPEYAEEQARYDVRNEPD</sequence>
<evidence type="ECO:0000259" key="1">
    <source>
        <dbReference type="Pfam" id="PF13456"/>
    </source>
</evidence>
<feature type="domain" description="Reverse transcriptase zinc-binding" evidence="2">
    <location>
        <begin position="58"/>
        <end position="132"/>
    </location>
</feature>
<dbReference type="InterPro" id="IPR044730">
    <property type="entry name" value="RNase_H-like_dom_plant"/>
</dbReference>
<dbReference type="SUPFAM" id="SSF53098">
    <property type="entry name" value="Ribonuclease H-like"/>
    <property type="match status" value="1"/>
</dbReference>
<dbReference type="InterPro" id="IPR002156">
    <property type="entry name" value="RNaseH_domain"/>
</dbReference>
<comment type="caution">
    <text evidence="3">The sequence shown here is derived from an EMBL/GenBank/DDBJ whole genome shotgun (WGS) entry which is preliminary data.</text>
</comment>
<name>A0A7J9FI16_9ROSI</name>
<dbReference type="EMBL" id="JABEZW010216757">
    <property type="protein sequence ID" value="MBA0784887.1"/>
    <property type="molecule type" value="Genomic_DNA"/>
</dbReference>
<evidence type="ECO:0000313" key="3">
    <source>
        <dbReference type="EMBL" id="MBA0784887.1"/>
    </source>
</evidence>
<dbReference type="GO" id="GO:0003676">
    <property type="term" value="F:nucleic acid binding"/>
    <property type="evidence" value="ECO:0007669"/>
    <property type="project" value="InterPro"/>
</dbReference>
<dbReference type="CDD" id="cd06222">
    <property type="entry name" value="RNase_H_like"/>
    <property type="match status" value="1"/>
</dbReference>
<dbReference type="GO" id="GO:0004523">
    <property type="term" value="F:RNA-DNA hybrid ribonuclease activity"/>
    <property type="evidence" value="ECO:0007669"/>
    <property type="project" value="InterPro"/>
</dbReference>
<feature type="domain" description="RNase H type-1" evidence="1">
    <location>
        <begin position="189"/>
        <end position="309"/>
    </location>
</feature>
<dbReference type="Proteomes" id="UP000593568">
    <property type="component" value="Unassembled WGS sequence"/>
</dbReference>
<dbReference type="Gene3D" id="3.30.420.10">
    <property type="entry name" value="Ribonuclease H-like superfamily/Ribonuclease H"/>
    <property type="match status" value="1"/>
</dbReference>
<keyword evidence="4" id="KW-1185">Reference proteome</keyword>
<dbReference type="AlphaFoldDB" id="A0A7J9FI16"/>
<dbReference type="Pfam" id="PF13456">
    <property type="entry name" value="RVT_3"/>
    <property type="match status" value="1"/>
</dbReference>
<gene>
    <name evidence="3" type="ORF">Gotri_027092</name>
</gene>
<evidence type="ECO:0008006" key="5">
    <source>
        <dbReference type="Google" id="ProtNLM"/>
    </source>
</evidence>
<organism evidence="3 4">
    <name type="scientific">Gossypium trilobum</name>
    <dbReference type="NCBI Taxonomy" id="34281"/>
    <lineage>
        <taxon>Eukaryota</taxon>
        <taxon>Viridiplantae</taxon>
        <taxon>Streptophyta</taxon>
        <taxon>Embryophyta</taxon>
        <taxon>Tracheophyta</taxon>
        <taxon>Spermatophyta</taxon>
        <taxon>Magnoliopsida</taxon>
        <taxon>eudicotyledons</taxon>
        <taxon>Gunneridae</taxon>
        <taxon>Pentapetalae</taxon>
        <taxon>rosids</taxon>
        <taxon>malvids</taxon>
        <taxon>Malvales</taxon>
        <taxon>Malvaceae</taxon>
        <taxon>Malvoideae</taxon>
        <taxon>Gossypium</taxon>
    </lineage>
</organism>
<accession>A0A7J9FI16</accession>
<dbReference type="InterPro" id="IPR012337">
    <property type="entry name" value="RNaseH-like_sf"/>
</dbReference>
<dbReference type="PANTHER" id="PTHR47074:SF61">
    <property type="entry name" value="RNASE H TYPE-1 DOMAIN-CONTAINING PROTEIN"/>
    <property type="match status" value="1"/>
</dbReference>
<dbReference type="InterPro" id="IPR036397">
    <property type="entry name" value="RNaseH_sf"/>
</dbReference>
<evidence type="ECO:0000313" key="4">
    <source>
        <dbReference type="Proteomes" id="UP000593568"/>
    </source>
</evidence>
<protein>
    <recommendedName>
        <fullName evidence="5">RNase H type-1 domain-containing protein</fullName>
    </recommendedName>
</protein>
<dbReference type="PANTHER" id="PTHR47074">
    <property type="entry name" value="BNAC02G40300D PROTEIN"/>
    <property type="match status" value="1"/>
</dbReference>
<dbReference type="InterPro" id="IPR052929">
    <property type="entry name" value="RNase_H-like_EbsB-rel"/>
</dbReference>
<dbReference type="InterPro" id="IPR026960">
    <property type="entry name" value="RVT-Znf"/>
</dbReference>
<proteinExistence type="predicted"/>